<evidence type="ECO:0000256" key="1">
    <source>
        <dbReference type="PROSITE-ProRule" id="PRU01250"/>
    </source>
</evidence>
<evidence type="ECO:0000313" key="3">
    <source>
        <dbReference type="EMBL" id="MDE9621570.1"/>
    </source>
</evidence>
<keyword evidence="1" id="KW-0862">Zinc</keyword>
<dbReference type="GO" id="GO:0046983">
    <property type="term" value="F:protein dimerization activity"/>
    <property type="evidence" value="ECO:0007669"/>
    <property type="project" value="UniProtKB-UniRule"/>
</dbReference>
<organism evidence="3 4">
    <name type="scientific">Citrobacter portucalensis</name>
    <dbReference type="NCBI Taxonomy" id="1639133"/>
    <lineage>
        <taxon>Bacteria</taxon>
        <taxon>Pseudomonadati</taxon>
        <taxon>Pseudomonadota</taxon>
        <taxon>Gammaproteobacteria</taxon>
        <taxon>Enterobacterales</taxon>
        <taxon>Enterobacteriaceae</taxon>
        <taxon>Citrobacter</taxon>
        <taxon>Citrobacter freundii complex</taxon>
    </lineage>
</organism>
<evidence type="ECO:0000259" key="2">
    <source>
        <dbReference type="PROSITE" id="PS51902"/>
    </source>
</evidence>
<accession>A0A9X4JMA3</accession>
<gene>
    <name evidence="3" type="ORF">L2111_26405</name>
</gene>
<keyword evidence="1" id="KW-0143">Chaperone</keyword>
<dbReference type="InterPro" id="IPR038366">
    <property type="entry name" value="Znf_CppX_C4_sf"/>
</dbReference>
<dbReference type="InterPro" id="IPR059188">
    <property type="entry name" value="Znf_CLPX-like"/>
</dbReference>
<protein>
    <recommendedName>
        <fullName evidence="2">ClpX-type ZB domain-containing protein</fullName>
    </recommendedName>
</protein>
<dbReference type="GO" id="GO:0006457">
    <property type="term" value="P:protein folding"/>
    <property type="evidence" value="ECO:0007669"/>
    <property type="project" value="UniProtKB-UniRule"/>
</dbReference>
<dbReference type="Gene3D" id="6.20.220.10">
    <property type="entry name" value="ClpX chaperone, C4-type zinc finger domain"/>
    <property type="match status" value="1"/>
</dbReference>
<comment type="similarity">
    <text evidence="1">Belongs to the ClpX chaperone family.</text>
</comment>
<dbReference type="RefSeq" id="WP_103285401.1">
    <property type="nucleotide sequence ID" value="NZ_JAKIHW010000081.1"/>
</dbReference>
<evidence type="ECO:0000313" key="4">
    <source>
        <dbReference type="Proteomes" id="UP001147005"/>
    </source>
</evidence>
<dbReference type="AlphaFoldDB" id="A0A9X4JMA3"/>
<feature type="binding site" evidence="1">
    <location>
        <position position="19"/>
    </location>
    <ligand>
        <name>Zn(2+)</name>
        <dbReference type="ChEBI" id="CHEBI:29105"/>
    </ligand>
</feature>
<dbReference type="GO" id="GO:0008270">
    <property type="term" value="F:zinc ion binding"/>
    <property type="evidence" value="ECO:0007669"/>
    <property type="project" value="UniProtKB-UniRule"/>
</dbReference>
<feature type="domain" description="ClpX-type ZB" evidence="2">
    <location>
        <begin position="1"/>
        <end position="58"/>
    </location>
</feature>
<dbReference type="Proteomes" id="UP001147005">
    <property type="component" value="Unassembled WGS sequence"/>
</dbReference>
<feature type="binding site" evidence="1">
    <location>
        <position position="16"/>
    </location>
    <ligand>
        <name>Zn(2+)</name>
        <dbReference type="ChEBI" id="CHEBI:29105"/>
    </ligand>
</feature>
<proteinExistence type="inferred from homology"/>
<dbReference type="GO" id="GO:0051082">
    <property type="term" value="F:unfolded protein binding"/>
    <property type="evidence" value="ECO:0007669"/>
    <property type="project" value="UniProtKB-UniRule"/>
</dbReference>
<reference evidence="3" key="1">
    <citation type="submission" date="2022-01" db="EMBL/GenBank/DDBJ databases">
        <title>Genetic Characterization of Carbapenem-resistant Citrobacter spp. from China: a multicenter study.</title>
        <authorList>
            <person name="Ye L."/>
        </authorList>
    </citation>
    <scope>NUCLEOTIDE SEQUENCE</scope>
    <source>
        <strain evidence="3">IR5432</strain>
    </source>
</reference>
<sequence length="63" mass="6742">MSATSTKVNIQPTHKCSFCGKTNVEIAGVLVVGDGVSICQECVFLCVEIVFKHSARTDEPTVI</sequence>
<feature type="binding site" evidence="1">
    <location>
        <position position="39"/>
    </location>
    <ligand>
        <name>Zn(2+)</name>
        <dbReference type="ChEBI" id="CHEBI:29105"/>
    </ligand>
</feature>
<dbReference type="EMBL" id="JAKIHW010000081">
    <property type="protein sequence ID" value="MDE9621570.1"/>
    <property type="molecule type" value="Genomic_DNA"/>
</dbReference>
<comment type="caution">
    <text evidence="3">The sequence shown here is derived from an EMBL/GenBank/DDBJ whole genome shotgun (WGS) entry which is preliminary data.</text>
</comment>
<dbReference type="InterPro" id="IPR010603">
    <property type="entry name" value="Znf_CppX_C4"/>
</dbReference>
<dbReference type="Pfam" id="PF06689">
    <property type="entry name" value="zf-C4_ClpX"/>
    <property type="match status" value="1"/>
</dbReference>
<dbReference type="PROSITE" id="PS51902">
    <property type="entry name" value="CLPX_ZB"/>
    <property type="match status" value="1"/>
</dbReference>
<name>A0A9X4JMA3_9ENTR</name>
<keyword evidence="1" id="KW-0479">Metal-binding</keyword>
<feature type="binding site" evidence="1">
    <location>
        <position position="42"/>
    </location>
    <ligand>
        <name>Zn(2+)</name>
        <dbReference type="ChEBI" id="CHEBI:29105"/>
    </ligand>
</feature>
<dbReference type="SUPFAM" id="SSF57716">
    <property type="entry name" value="Glucocorticoid receptor-like (DNA-binding domain)"/>
    <property type="match status" value="1"/>
</dbReference>
<dbReference type="SMART" id="SM00994">
    <property type="entry name" value="zf-C4_ClpX"/>
    <property type="match status" value="1"/>
</dbReference>